<dbReference type="PANTHER" id="PTHR10504">
    <property type="entry name" value="BACTERICIDAL PERMEABILITY-INCREASING BPI PROTEIN-RELATED"/>
    <property type="match status" value="1"/>
</dbReference>
<evidence type="ECO:0000313" key="3">
    <source>
        <dbReference type="WBParaSite" id="PSAMB.scaffold13830size2104.g35712.t1"/>
    </source>
</evidence>
<keyword evidence="2" id="KW-1185">Reference proteome</keyword>
<organism evidence="2 3">
    <name type="scientific">Plectus sambesii</name>
    <dbReference type="NCBI Taxonomy" id="2011161"/>
    <lineage>
        <taxon>Eukaryota</taxon>
        <taxon>Metazoa</taxon>
        <taxon>Ecdysozoa</taxon>
        <taxon>Nematoda</taxon>
        <taxon>Chromadorea</taxon>
        <taxon>Plectida</taxon>
        <taxon>Plectina</taxon>
        <taxon>Plectoidea</taxon>
        <taxon>Plectidae</taxon>
        <taxon>Plectus</taxon>
    </lineage>
</organism>
<name>A0A914UZZ0_9BILA</name>
<dbReference type="GO" id="GO:0008289">
    <property type="term" value="F:lipid binding"/>
    <property type="evidence" value="ECO:0007669"/>
    <property type="project" value="InterPro"/>
</dbReference>
<feature type="domain" description="Lipid-binding serum glycoprotein N-terminal" evidence="1">
    <location>
        <begin position="3"/>
        <end position="119"/>
    </location>
</feature>
<reference evidence="3" key="1">
    <citation type="submission" date="2022-11" db="UniProtKB">
        <authorList>
            <consortium name="WormBaseParasite"/>
        </authorList>
    </citation>
    <scope>IDENTIFICATION</scope>
</reference>
<dbReference type="SUPFAM" id="SSF55394">
    <property type="entry name" value="Bactericidal permeability-increasing protein, BPI"/>
    <property type="match status" value="1"/>
</dbReference>
<evidence type="ECO:0000259" key="1">
    <source>
        <dbReference type="Pfam" id="PF01273"/>
    </source>
</evidence>
<dbReference type="Gene3D" id="3.15.10.10">
    <property type="entry name" value="Bactericidal permeability-increasing protein, domain 1"/>
    <property type="match status" value="1"/>
</dbReference>
<dbReference type="AlphaFoldDB" id="A0A914UZZ0"/>
<dbReference type="WBParaSite" id="PSAMB.scaffold13830size2104.g35712.t1">
    <property type="protein sequence ID" value="PSAMB.scaffold13830size2104.g35712.t1"/>
    <property type="gene ID" value="PSAMB.scaffold13830size2104.g35712"/>
</dbReference>
<dbReference type="GO" id="GO:0005615">
    <property type="term" value="C:extracellular space"/>
    <property type="evidence" value="ECO:0007669"/>
    <property type="project" value="TreeGrafter"/>
</dbReference>
<dbReference type="Pfam" id="PF01273">
    <property type="entry name" value="LBP_BPI_CETP"/>
    <property type="match status" value="1"/>
</dbReference>
<dbReference type="PANTHER" id="PTHR10504:SF143">
    <property type="entry name" value="BPI2 DOMAIN-CONTAINING PROTEIN"/>
    <property type="match status" value="1"/>
</dbReference>
<evidence type="ECO:0000313" key="2">
    <source>
        <dbReference type="Proteomes" id="UP000887566"/>
    </source>
</evidence>
<accession>A0A914UZZ0</accession>
<protein>
    <submittedName>
        <fullName evidence="3">Lipid-binding serum glycoprotein N-terminal domain-containing protein</fullName>
    </submittedName>
</protein>
<dbReference type="InterPro" id="IPR017943">
    <property type="entry name" value="Bactericidal_perm-incr_a/b_dom"/>
</dbReference>
<sequence>MFTVPDISQSLASNSGTLRLTDVRITKFQPPKAYQMSAAPPNQVRLTLINMAVTAIGNMDGSVNIIAPLELQGELEVEAEDVDIILNSALEKTSDGLPHLRILQCTGRIGKIRVVNHNGGVAGAGVDIFQ</sequence>
<dbReference type="Proteomes" id="UP000887566">
    <property type="component" value="Unplaced"/>
</dbReference>
<dbReference type="InterPro" id="IPR032942">
    <property type="entry name" value="BPI/LBP/Plunc"/>
</dbReference>
<dbReference type="InterPro" id="IPR017942">
    <property type="entry name" value="Lipid-bd_serum_glycop_N"/>
</dbReference>
<proteinExistence type="predicted"/>